<comment type="subcellular location">
    <subcellularLocation>
        <location evidence="1">Secreted</location>
    </subcellularLocation>
</comment>
<feature type="compositionally biased region" description="Basic and acidic residues" evidence="4">
    <location>
        <begin position="1"/>
        <end position="10"/>
    </location>
</feature>
<dbReference type="GO" id="GO:0004601">
    <property type="term" value="F:peroxidase activity"/>
    <property type="evidence" value="ECO:0007669"/>
    <property type="project" value="UniProtKB-KW"/>
</dbReference>
<organism evidence="5">
    <name type="scientific">uncultured Solirubrobacteraceae bacterium</name>
    <dbReference type="NCBI Taxonomy" id="1162706"/>
    <lineage>
        <taxon>Bacteria</taxon>
        <taxon>Bacillati</taxon>
        <taxon>Actinomycetota</taxon>
        <taxon>Thermoleophilia</taxon>
        <taxon>Solirubrobacterales</taxon>
        <taxon>Solirubrobacteraceae</taxon>
        <taxon>environmental samples</taxon>
    </lineage>
</organism>
<evidence type="ECO:0000256" key="3">
    <source>
        <dbReference type="ARBA" id="ARBA00023180"/>
    </source>
</evidence>
<dbReference type="CDD" id="cd09819">
    <property type="entry name" value="An_peroxidase_bacterial_1"/>
    <property type="match status" value="1"/>
</dbReference>
<dbReference type="GO" id="GO:0005576">
    <property type="term" value="C:extracellular region"/>
    <property type="evidence" value="ECO:0007669"/>
    <property type="project" value="UniProtKB-SubCell"/>
</dbReference>
<keyword evidence="3" id="KW-0325">Glycoprotein</keyword>
<evidence type="ECO:0000256" key="2">
    <source>
        <dbReference type="ARBA" id="ARBA00022525"/>
    </source>
</evidence>
<dbReference type="PANTHER" id="PTHR11475:SF4">
    <property type="entry name" value="CHORION PEROXIDASE"/>
    <property type="match status" value="1"/>
</dbReference>
<evidence type="ECO:0000256" key="1">
    <source>
        <dbReference type="ARBA" id="ARBA00004613"/>
    </source>
</evidence>
<dbReference type="PROSITE" id="PS50292">
    <property type="entry name" value="PEROXIDASE_3"/>
    <property type="match status" value="1"/>
</dbReference>
<keyword evidence="5" id="KW-0560">Oxidoreductase</keyword>
<dbReference type="AlphaFoldDB" id="A0A6J4RKH5"/>
<dbReference type="GO" id="GO:0020037">
    <property type="term" value="F:heme binding"/>
    <property type="evidence" value="ECO:0007669"/>
    <property type="project" value="InterPro"/>
</dbReference>
<dbReference type="SUPFAM" id="SSF48113">
    <property type="entry name" value="Heme-dependent peroxidases"/>
    <property type="match status" value="1"/>
</dbReference>
<dbReference type="Pfam" id="PF03098">
    <property type="entry name" value="An_peroxidase"/>
    <property type="match status" value="1"/>
</dbReference>
<protein>
    <submittedName>
        <fullName evidence="5">Animal haem peroxidase</fullName>
    </submittedName>
</protein>
<dbReference type="PANTHER" id="PTHR11475">
    <property type="entry name" value="OXIDASE/PEROXIDASE"/>
    <property type="match status" value="1"/>
</dbReference>
<dbReference type="GO" id="GO:0006979">
    <property type="term" value="P:response to oxidative stress"/>
    <property type="evidence" value="ECO:0007669"/>
    <property type="project" value="InterPro"/>
</dbReference>
<evidence type="ECO:0000313" key="5">
    <source>
        <dbReference type="EMBL" id="CAA9476185.1"/>
    </source>
</evidence>
<keyword evidence="5" id="KW-0575">Peroxidase</keyword>
<feature type="region of interest" description="Disordered" evidence="4">
    <location>
        <begin position="1"/>
        <end position="56"/>
    </location>
</feature>
<sequence>MTDDVHREPMGETATLAERGSAPTTGGVEEDRTTAVPAPPATEALDAGTDDSQHGHASESYYVIGEGLLNESSGGREIGTADAVVADGDRRALLAAAAAPPFRFSRMGPRGRQLGKAIRARVARAMTAGGGGASGMPAGYTYLGQFIDHDMTFDKTKVTLGTNVAPTDLLQGRSPSLDLDSLYGAGPGDPGSERFYAADGRKLKMGRTEAVGPGPLGVQEGFDLPRSSAKRPIIPDHRNDENLAVGQTHLAFIRFHNRVADEMASAPAAQRFNRARRSVVKHYQWMIRHDYLPRICEASVVEDVFTNGRKAFEVGVRATDVPTMPIEFSVAAFRLGHAMIRRSYEWNREFDTASGVPGTLDLLFAFSSTGGGLGQGSRLPSNWIADWRRLYRFEPPALRVPAAKFNRAMRIDTTLVNPLDALPPGSFGAKAPPSDPLVANLAFRNLARAKMVKLATGQAMVGFLNSRGVAVTALTKDQLRDGDNGADLGALSQDQRRMFLEHTPLWFYILREAELNDGKLTGVGARIVAETFHRAMEGSRSSIVRDTAFRPSFGPDDQTFDMRDLLFFAFEGKEELLNPLGD</sequence>
<dbReference type="InterPro" id="IPR019791">
    <property type="entry name" value="Haem_peroxidase_animal"/>
</dbReference>
<reference evidence="5" key="1">
    <citation type="submission" date="2020-02" db="EMBL/GenBank/DDBJ databases">
        <authorList>
            <person name="Meier V. D."/>
        </authorList>
    </citation>
    <scope>NUCLEOTIDE SEQUENCE</scope>
    <source>
        <strain evidence="5">AVDCRST_MAG38</strain>
    </source>
</reference>
<accession>A0A6J4RKH5</accession>
<keyword evidence="2" id="KW-0964">Secreted</keyword>
<dbReference type="InterPro" id="IPR037120">
    <property type="entry name" value="Haem_peroxidase_sf_animal"/>
</dbReference>
<gene>
    <name evidence="5" type="ORF">AVDCRST_MAG38-1685</name>
</gene>
<dbReference type="EMBL" id="CADCVJ010000140">
    <property type="protein sequence ID" value="CAA9476185.1"/>
    <property type="molecule type" value="Genomic_DNA"/>
</dbReference>
<dbReference type="InterPro" id="IPR010255">
    <property type="entry name" value="Haem_peroxidase_sf"/>
</dbReference>
<dbReference type="Gene3D" id="1.10.640.10">
    <property type="entry name" value="Haem peroxidase domain superfamily, animal type"/>
    <property type="match status" value="1"/>
</dbReference>
<name>A0A6J4RKH5_9ACTN</name>
<proteinExistence type="predicted"/>
<evidence type="ECO:0000256" key="4">
    <source>
        <dbReference type="SAM" id="MobiDB-lite"/>
    </source>
</evidence>